<dbReference type="PANTHER" id="PTHR28052">
    <property type="entry name" value="UPF0545 PROTEIN C22ORF39"/>
    <property type="match status" value="1"/>
</dbReference>
<feature type="region of interest" description="Disordered" evidence="1">
    <location>
        <begin position="1"/>
        <end position="34"/>
    </location>
</feature>
<evidence type="ECO:0000313" key="2">
    <source>
        <dbReference type="EMBL" id="ODN76870.1"/>
    </source>
</evidence>
<dbReference type="EMBL" id="AWGJ01000008">
    <property type="protein sequence ID" value="ODN76870.1"/>
    <property type="molecule type" value="Genomic_DNA"/>
</dbReference>
<evidence type="ECO:0000313" key="3">
    <source>
        <dbReference type="Proteomes" id="UP000094065"/>
    </source>
</evidence>
<dbReference type="STRING" id="1295533.A0A1E3HKK6"/>
<name>A0A1E3HKK6_9TREE</name>
<evidence type="ECO:0008006" key="4">
    <source>
        <dbReference type="Google" id="ProtNLM"/>
    </source>
</evidence>
<accession>A0A1E3HKK6</accession>
<evidence type="ECO:0000256" key="1">
    <source>
        <dbReference type="SAM" id="MobiDB-lite"/>
    </source>
</evidence>
<dbReference type="Proteomes" id="UP000094065">
    <property type="component" value="Unassembled WGS sequence"/>
</dbReference>
<keyword evidence="3" id="KW-1185">Reference proteome</keyword>
<dbReference type="RefSeq" id="XP_018992244.1">
    <property type="nucleotide sequence ID" value="XM_019139753.1"/>
</dbReference>
<feature type="compositionally biased region" description="Low complexity" evidence="1">
    <location>
        <begin position="12"/>
        <end position="34"/>
    </location>
</feature>
<organism evidence="2 3">
    <name type="scientific">Cryptococcus amylolentus CBS 6039</name>
    <dbReference type="NCBI Taxonomy" id="1295533"/>
    <lineage>
        <taxon>Eukaryota</taxon>
        <taxon>Fungi</taxon>
        <taxon>Dikarya</taxon>
        <taxon>Basidiomycota</taxon>
        <taxon>Agaricomycotina</taxon>
        <taxon>Tremellomycetes</taxon>
        <taxon>Tremellales</taxon>
        <taxon>Cryptococcaceae</taxon>
        <taxon>Cryptococcus</taxon>
    </lineage>
</organism>
<sequence length="167" mass="19169">MRIPFFSPAPPSSTESSEAGPSSPTPASTPAASAATAPVINRFEHMLADETSIQEAQYPTYDEVPGCMRLLDEFLMCYALVPQLRSFYRRGEMSDCTWKFQDFKYCMSLKSSDPEEKRQLWIKRRAEWWAQRRLNRSSEDVWDLRTERLENFPPLAPEDVSSDTTTA</sequence>
<dbReference type="InterPro" id="IPR021475">
    <property type="entry name" value="Pants/Emi1-like"/>
</dbReference>
<comment type="caution">
    <text evidence="2">The sequence shown here is derived from an EMBL/GenBank/DDBJ whole genome shotgun (WGS) entry which is preliminary data.</text>
</comment>
<dbReference type="AlphaFoldDB" id="A0A1E3HKK6"/>
<reference evidence="2 3" key="1">
    <citation type="submission" date="2016-06" db="EMBL/GenBank/DDBJ databases">
        <title>Evolution of pathogenesis and genome organization in the Tremellales.</title>
        <authorList>
            <person name="Cuomo C."/>
            <person name="Litvintseva A."/>
            <person name="Heitman J."/>
            <person name="Chen Y."/>
            <person name="Sun S."/>
            <person name="Springer D."/>
            <person name="Dromer F."/>
            <person name="Young S."/>
            <person name="Zeng Q."/>
            <person name="Chapman S."/>
            <person name="Gujja S."/>
            <person name="Saif S."/>
            <person name="Birren B."/>
        </authorList>
    </citation>
    <scope>NUCLEOTIDE SEQUENCE [LARGE SCALE GENOMIC DNA]</scope>
    <source>
        <strain evidence="2 3">CBS 6039</strain>
    </source>
</reference>
<dbReference type="GeneID" id="30156767"/>
<dbReference type="PANTHER" id="PTHR28052:SF1">
    <property type="entry name" value="UPF0545 PROTEIN C22ORF39"/>
    <property type="match status" value="1"/>
</dbReference>
<protein>
    <recommendedName>
        <fullName evidence="4">Early meiotic induction protein 1</fullName>
    </recommendedName>
</protein>
<gene>
    <name evidence="2" type="ORF">L202_05458</name>
</gene>
<dbReference type="Pfam" id="PF11326">
    <property type="entry name" value="PANTS-like"/>
    <property type="match status" value="1"/>
</dbReference>
<proteinExistence type="predicted"/>
<dbReference type="OrthoDB" id="2017405at2759"/>